<name>A0A9E7QY94_9CAUD</name>
<evidence type="ECO:0000313" key="1">
    <source>
        <dbReference type="EMBL" id="UWI83505.1"/>
    </source>
</evidence>
<evidence type="ECO:0000313" key="2">
    <source>
        <dbReference type="Proteomes" id="UP001058734"/>
    </source>
</evidence>
<dbReference type="Proteomes" id="UP001058734">
    <property type="component" value="Segment"/>
</dbReference>
<accession>A0A9E7QY94</accession>
<protein>
    <submittedName>
        <fullName evidence="1">Type II and type III secretion system protein</fullName>
    </submittedName>
</protein>
<dbReference type="EMBL" id="OP087422">
    <property type="protein sequence ID" value="UWI83505.1"/>
    <property type="molecule type" value="Genomic_DNA"/>
</dbReference>
<organism evidence="1 2">
    <name type="scientific">Ralstonia phage BHDT_So9</name>
    <dbReference type="NCBI Taxonomy" id="2972464"/>
    <lineage>
        <taxon>Viruses</taxon>
        <taxon>Duplodnaviria</taxon>
        <taxon>Heunggongvirae</taxon>
        <taxon>Uroviricota</taxon>
        <taxon>Caudoviricetes</taxon>
        <taxon>Autographivirales</taxon>
        <taxon>Autonotataviridae</taxon>
        <taxon>Okabevirinae</taxon>
        <taxon>Higashivirus</taxon>
        <taxon>Higashivirus BHDTSo9</taxon>
    </lineage>
</organism>
<keyword evidence="2" id="KW-1185">Reference proteome</keyword>
<sequence length="115" mass="11339">MEVSNLLSPGQITLAYDLRDMAARAISQVQVAKQSGANVAATQAALAAFFSQCAAIAADANFALPAAGTFATVKNGQTVTLKDSTGATAAGTATKNSPATIHVAAGAVTDVQASA</sequence>
<reference evidence="1" key="1">
    <citation type="submission" date="2022-07" db="EMBL/GenBank/DDBJ databases">
        <title>Biological characterization and genomic analysis of novel phages DLDT_So2 and BHDT_So9 against Pseudomonas solanacearum, an infectious agent in tomato in Vietnam.</title>
        <authorList>
            <person name="Pham Q.-A.N."/>
            <person name="To N.H."/>
            <person name="Vo N."/>
            <person name="Tu V.Q."/>
            <person name="Nguyen T.M."/>
            <person name="Nguyen H.D."/>
            <person name="Andrew M."/>
            <person name="Le T.-T.T."/>
            <person name="Vo P.T."/>
            <person name="Huynh O.N."/>
            <person name="Hoang H.A."/>
        </authorList>
    </citation>
    <scope>NUCLEOTIDE SEQUENCE</scope>
</reference>
<proteinExistence type="predicted"/>